<gene>
    <name evidence="2" type="ORF">LCPAC202_03390</name>
</gene>
<accession>A0A481Z756</accession>
<name>A0A481Z756_9VIRU</name>
<proteinExistence type="predicted"/>
<sequence length="390" mass="44472">MKKESQVLKKESQVLVKIHANPMPEACTSYLQWDGPKVFEERLVTPDEAEKLKDKWISLSDFMKEKDFEKNLDEGFDGEGWKIVEANLCQKCKKYNHACAECLHSAFGCNGYEHIMAGDCIDVLPSYPPCSDSLHIYPLVYFNAMKFEVITDIKIIEAFKIVNPSGYVRSYPILDEIDRHRKEREESSNSTTNNKKSSSSTTENKKSSDSIIEVHLEYYPNPPHKSYSIYRGPTGVIYANINGSLMAIGFDSENDGKIKMPTVSQISLLQGTPLNVIWRNGNHDPMSCNEYMQMMSKYSLKLGYVEIYVEYYPDINKPSIIYRGLEGAIYVMSNNQVVTIGFDSENDGKIKMPTTSQKSILREDAPLDIKWRNGNHDPMSCDEYLKMTGE</sequence>
<reference evidence="2" key="1">
    <citation type="journal article" date="2019" name="MBio">
        <title>Virus Genomes from Deep Sea Sediments Expand the Ocean Megavirome and Support Independent Origins of Viral Gigantism.</title>
        <authorList>
            <person name="Backstrom D."/>
            <person name="Yutin N."/>
            <person name="Jorgensen S.L."/>
            <person name="Dharamshi J."/>
            <person name="Homa F."/>
            <person name="Zaremba-Niedwiedzka K."/>
            <person name="Spang A."/>
            <person name="Wolf Y.I."/>
            <person name="Koonin E.V."/>
            <person name="Ettema T.J."/>
        </authorList>
    </citation>
    <scope>NUCLEOTIDE SEQUENCE</scope>
</reference>
<evidence type="ECO:0000313" key="2">
    <source>
        <dbReference type="EMBL" id="QBK91365.1"/>
    </source>
</evidence>
<organism evidence="2">
    <name type="scientific">Pithovirus LCPAC202</name>
    <dbReference type="NCBI Taxonomy" id="2506592"/>
    <lineage>
        <taxon>Viruses</taxon>
        <taxon>Pithoviruses</taxon>
    </lineage>
</organism>
<protein>
    <submittedName>
        <fullName evidence="2">Uncharacterized protein</fullName>
    </submittedName>
</protein>
<dbReference type="EMBL" id="MK500532">
    <property type="protein sequence ID" value="QBK91365.1"/>
    <property type="molecule type" value="Genomic_DNA"/>
</dbReference>
<feature type="compositionally biased region" description="Low complexity" evidence="1">
    <location>
        <begin position="188"/>
        <end position="202"/>
    </location>
</feature>
<evidence type="ECO:0000256" key="1">
    <source>
        <dbReference type="SAM" id="MobiDB-lite"/>
    </source>
</evidence>
<feature type="region of interest" description="Disordered" evidence="1">
    <location>
        <begin position="181"/>
        <end position="208"/>
    </location>
</feature>